<evidence type="ECO:0000256" key="3">
    <source>
        <dbReference type="ARBA" id="ARBA00022692"/>
    </source>
</evidence>
<evidence type="ECO:0000256" key="7">
    <source>
        <dbReference type="SAM" id="Phobius"/>
    </source>
</evidence>
<sequence>MERSRAVAVLPRRRRGSTVRSGGTGTDGRRPRLDRTDRRRGRGPGVSAVVAATAWAVALLLLGRPHPPRPRVARPGGGAQSSRVARVLLCLGAGAVAGLALAGPRPAALVWTVVVALGCGWVLRRGPALVAQRADRQVARDLPHLVLLLGAGLRAGASPTAALTAACEASPGPVAERLRPVTSRLAWGTDPAEVWDELARDPVLGPLGRRLARSHRTGAAVSDAVAELARDLAARRRTEVEDLARTVGVRAALPLGLCLLPAFLLLGIVPVVAGLVSSLSWG</sequence>
<gene>
    <name evidence="9" type="ORF">FC770_04040</name>
</gene>
<feature type="transmembrane region" description="Helical" evidence="7">
    <location>
        <begin position="84"/>
        <end position="102"/>
    </location>
</feature>
<dbReference type="PANTHER" id="PTHR35007">
    <property type="entry name" value="INTEGRAL MEMBRANE PROTEIN-RELATED"/>
    <property type="match status" value="1"/>
</dbReference>
<evidence type="ECO:0000256" key="4">
    <source>
        <dbReference type="ARBA" id="ARBA00022989"/>
    </source>
</evidence>
<evidence type="ECO:0000259" key="8">
    <source>
        <dbReference type="Pfam" id="PF00482"/>
    </source>
</evidence>
<dbReference type="InterPro" id="IPR018076">
    <property type="entry name" value="T2SS_GspF_dom"/>
</dbReference>
<comment type="caution">
    <text evidence="9">The sequence shown here is derived from an EMBL/GenBank/DDBJ whole genome shotgun (WGS) entry which is preliminary data.</text>
</comment>
<name>A0A4U2YTH1_9ACTN</name>
<evidence type="ECO:0000256" key="1">
    <source>
        <dbReference type="ARBA" id="ARBA00004651"/>
    </source>
</evidence>
<evidence type="ECO:0000256" key="5">
    <source>
        <dbReference type="ARBA" id="ARBA00023136"/>
    </source>
</evidence>
<feature type="region of interest" description="Disordered" evidence="6">
    <location>
        <begin position="1"/>
        <end position="45"/>
    </location>
</feature>
<keyword evidence="2" id="KW-1003">Cell membrane</keyword>
<accession>A0A4U2YTH1</accession>
<dbReference type="OrthoDB" id="3267562at2"/>
<keyword evidence="3 7" id="KW-0812">Transmembrane</keyword>
<evidence type="ECO:0000313" key="10">
    <source>
        <dbReference type="Proteomes" id="UP000307808"/>
    </source>
</evidence>
<feature type="compositionally biased region" description="Basic and acidic residues" evidence="6">
    <location>
        <begin position="27"/>
        <end position="37"/>
    </location>
</feature>
<evidence type="ECO:0000256" key="2">
    <source>
        <dbReference type="ARBA" id="ARBA00022475"/>
    </source>
</evidence>
<dbReference type="AlphaFoldDB" id="A0A4U2YTH1"/>
<keyword evidence="5 7" id="KW-0472">Membrane</keyword>
<keyword evidence="10" id="KW-1185">Reference proteome</keyword>
<organism evidence="9 10">
    <name type="scientific">Nocardioides jishulii</name>
    <dbReference type="NCBI Taxonomy" id="2575440"/>
    <lineage>
        <taxon>Bacteria</taxon>
        <taxon>Bacillati</taxon>
        <taxon>Actinomycetota</taxon>
        <taxon>Actinomycetes</taxon>
        <taxon>Propionibacteriales</taxon>
        <taxon>Nocardioidaceae</taxon>
        <taxon>Nocardioides</taxon>
    </lineage>
</organism>
<feature type="transmembrane region" description="Helical" evidence="7">
    <location>
        <begin position="252"/>
        <end position="276"/>
    </location>
</feature>
<evidence type="ECO:0000313" key="9">
    <source>
        <dbReference type="EMBL" id="TKI64324.1"/>
    </source>
</evidence>
<feature type="domain" description="Type II secretion system protein GspF" evidence="8">
    <location>
        <begin position="148"/>
        <end position="266"/>
    </location>
</feature>
<dbReference type="PANTHER" id="PTHR35007:SF3">
    <property type="entry name" value="POSSIBLE CONSERVED ALANINE RICH MEMBRANE PROTEIN"/>
    <property type="match status" value="1"/>
</dbReference>
<dbReference type="Proteomes" id="UP000307808">
    <property type="component" value="Unassembled WGS sequence"/>
</dbReference>
<reference evidence="9 10" key="1">
    <citation type="submission" date="2019-04" db="EMBL/GenBank/DDBJ databases">
        <authorList>
            <person name="Dong K."/>
        </authorList>
    </citation>
    <scope>NUCLEOTIDE SEQUENCE [LARGE SCALE GENOMIC DNA]</scope>
    <source>
        <strain evidence="10">dk3543</strain>
    </source>
</reference>
<dbReference type="Pfam" id="PF00482">
    <property type="entry name" value="T2SSF"/>
    <property type="match status" value="1"/>
</dbReference>
<feature type="transmembrane region" description="Helical" evidence="7">
    <location>
        <begin position="108"/>
        <end position="123"/>
    </location>
</feature>
<evidence type="ECO:0000256" key="6">
    <source>
        <dbReference type="SAM" id="MobiDB-lite"/>
    </source>
</evidence>
<protein>
    <submittedName>
        <fullName evidence="9">Type II secretion system F family protein</fullName>
    </submittedName>
</protein>
<feature type="transmembrane region" description="Helical" evidence="7">
    <location>
        <begin position="45"/>
        <end position="63"/>
    </location>
</feature>
<proteinExistence type="predicted"/>
<dbReference type="EMBL" id="SZPY01000001">
    <property type="protein sequence ID" value="TKI64324.1"/>
    <property type="molecule type" value="Genomic_DNA"/>
</dbReference>
<dbReference type="GO" id="GO:0005886">
    <property type="term" value="C:plasma membrane"/>
    <property type="evidence" value="ECO:0007669"/>
    <property type="project" value="UniProtKB-SubCell"/>
</dbReference>
<keyword evidence="4 7" id="KW-1133">Transmembrane helix</keyword>
<comment type="subcellular location">
    <subcellularLocation>
        <location evidence="1">Cell membrane</location>
        <topology evidence="1">Multi-pass membrane protein</topology>
    </subcellularLocation>
</comment>